<evidence type="ECO:0000256" key="1">
    <source>
        <dbReference type="ARBA" id="ARBA00010643"/>
    </source>
</evidence>
<dbReference type="CDD" id="cd03064">
    <property type="entry name" value="TRX_Fd_NuoE"/>
    <property type="match status" value="1"/>
</dbReference>
<dbReference type="GO" id="GO:0016491">
    <property type="term" value="F:oxidoreductase activity"/>
    <property type="evidence" value="ECO:0007669"/>
    <property type="project" value="InterPro"/>
</dbReference>
<organism evidence="8 9">
    <name type="scientific">Desulfosarcina ovata subsp. ovata</name>
    <dbReference type="NCBI Taxonomy" id="2752305"/>
    <lineage>
        <taxon>Bacteria</taxon>
        <taxon>Pseudomonadati</taxon>
        <taxon>Thermodesulfobacteriota</taxon>
        <taxon>Desulfobacteria</taxon>
        <taxon>Desulfobacterales</taxon>
        <taxon>Desulfosarcinaceae</taxon>
        <taxon>Desulfosarcina</taxon>
    </lineage>
</organism>
<keyword evidence="4 7" id="KW-0408">Iron</keyword>
<keyword evidence="9" id="KW-1185">Reference proteome</keyword>
<reference evidence="8 9" key="1">
    <citation type="submission" date="2019-11" db="EMBL/GenBank/DDBJ databases">
        <title>Comparative genomics of hydrocarbon-degrading Desulfosarcina strains.</title>
        <authorList>
            <person name="Watanabe M."/>
            <person name="Kojima H."/>
            <person name="Fukui M."/>
        </authorList>
    </citation>
    <scope>NUCLEOTIDE SEQUENCE [LARGE SCALE GENOMIC DNA]</scope>
    <source>
        <strain evidence="9">oXyS1</strain>
    </source>
</reference>
<feature type="binding site" evidence="7">
    <location>
        <position position="76"/>
    </location>
    <ligand>
        <name>[2Fe-2S] cluster</name>
        <dbReference type="ChEBI" id="CHEBI:190135"/>
    </ligand>
</feature>
<dbReference type="PANTHER" id="PTHR43342:SF2">
    <property type="entry name" value="POTENTIAL NAD-REDUCING HYDROGENASE SUBUNIT"/>
    <property type="match status" value="1"/>
</dbReference>
<dbReference type="PANTHER" id="PTHR43342">
    <property type="entry name" value="NADH-QUINONE OXIDOREDUCTASE, E SUBUNIT"/>
    <property type="match status" value="1"/>
</dbReference>
<feature type="binding site" evidence="7">
    <location>
        <position position="121"/>
    </location>
    <ligand>
        <name>[2Fe-2S] cluster</name>
        <dbReference type="ChEBI" id="CHEBI:190135"/>
    </ligand>
</feature>
<evidence type="ECO:0000313" key="9">
    <source>
        <dbReference type="Proteomes" id="UP000422108"/>
    </source>
</evidence>
<feature type="binding site" evidence="7">
    <location>
        <position position="117"/>
    </location>
    <ligand>
        <name>[2Fe-2S] cluster</name>
        <dbReference type="ChEBI" id="CHEBI:190135"/>
    </ligand>
</feature>
<dbReference type="EMBL" id="AP021879">
    <property type="protein sequence ID" value="BBO88713.1"/>
    <property type="molecule type" value="Genomic_DNA"/>
</dbReference>
<dbReference type="AlphaFoldDB" id="A0A5K8A7U1"/>
<comment type="cofactor">
    <cofactor evidence="6">
        <name>[2Fe-2S] cluster</name>
        <dbReference type="ChEBI" id="CHEBI:190135"/>
    </cofactor>
</comment>
<accession>A0A5K8A7U1</accession>
<dbReference type="GO" id="GO:0051537">
    <property type="term" value="F:2 iron, 2 sulfur cluster binding"/>
    <property type="evidence" value="ECO:0007669"/>
    <property type="project" value="UniProtKB-KW"/>
</dbReference>
<dbReference type="SUPFAM" id="SSF52833">
    <property type="entry name" value="Thioredoxin-like"/>
    <property type="match status" value="1"/>
</dbReference>
<dbReference type="Gene3D" id="1.10.10.1590">
    <property type="entry name" value="NADH-quinone oxidoreductase subunit E"/>
    <property type="match status" value="1"/>
</dbReference>
<name>A0A5K8A7U1_9BACT</name>
<comment type="similarity">
    <text evidence="1">Belongs to the complex I 24 kDa subunit family.</text>
</comment>
<evidence type="ECO:0000256" key="4">
    <source>
        <dbReference type="ARBA" id="ARBA00023004"/>
    </source>
</evidence>
<evidence type="ECO:0000256" key="7">
    <source>
        <dbReference type="PIRSR" id="PIRSR000216-1"/>
    </source>
</evidence>
<evidence type="ECO:0000256" key="3">
    <source>
        <dbReference type="ARBA" id="ARBA00022723"/>
    </source>
</evidence>
<evidence type="ECO:0000256" key="6">
    <source>
        <dbReference type="ARBA" id="ARBA00034078"/>
    </source>
</evidence>
<keyword evidence="3 7" id="KW-0479">Metal-binding</keyword>
<keyword evidence="5 7" id="KW-0411">Iron-sulfur</keyword>
<dbReference type="InterPro" id="IPR042128">
    <property type="entry name" value="NuoE_dom"/>
</dbReference>
<dbReference type="PIRSF" id="PIRSF000216">
    <property type="entry name" value="NADH_DH_24kDa"/>
    <property type="match status" value="1"/>
</dbReference>
<dbReference type="Proteomes" id="UP000422108">
    <property type="component" value="Chromosome"/>
</dbReference>
<dbReference type="InterPro" id="IPR002023">
    <property type="entry name" value="NuoE-like"/>
</dbReference>
<dbReference type="InterPro" id="IPR036249">
    <property type="entry name" value="Thioredoxin-like_sf"/>
</dbReference>
<feature type="binding site" evidence="7">
    <location>
        <position position="81"/>
    </location>
    <ligand>
        <name>[2Fe-2S] cluster</name>
        <dbReference type="ChEBI" id="CHEBI:190135"/>
    </ligand>
</feature>
<evidence type="ECO:0000256" key="5">
    <source>
        <dbReference type="ARBA" id="ARBA00023014"/>
    </source>
</evidence>
<dbReference type="InterPro" id="IPR028431">
    <property type="entry name" value="NADP_DH_HndA-like"/>
</dbReference>
<keyword evidence="2 7" id="KW-0001">2Fe-2S</keyword>
<proteinExistence type="inferred from homology"/>
<evidence type="ECO:0000313" key="8">
    <source>
        <dbReference type="EMBL" id="BBO88713.1"/>
    </source>
</evidence>
<dbReference type="GO" id="GO:0046872">
    <property type="term" value="F:metal ion binding"/>
    <property type="evidence" value="ECO:0007669"/>
    <property type="project" value="UniProtKB-KW"/>
</dbReference>
<gene>
    <name evidence="8" type="ORF">DSCOOX_18930</name>
</gene>
<comment type="cofactor">
    <cofactor evidence="7">
        <name>[2Fe-2S] cluster</name>
        <dbReference type="ChEBI" id="CHEBI:190135"/>
    </cofactor>
    <text evidence="7">Binds 1 [2Fe-2S] cluster.</text>
</comment>
<dbReference type="RefSeq" id="WP_155309991.1">
    <property type="nucleotide sequence ID" value="NZ_AP021879.1"/>
</dbReference>
<evidence type="ECO:0000256" key="2">
    <source>
        <dbReference type="ARBA" id="ARBA00022714"/>
    </source>
</evidence>
<dbReference type="Pfam" id="PF01257">
    <property type="entry name" value="2Fe-2S_thioredx"/>
    <property type="match status" value="1"/>
</dbReference>
<dbReference type="Gene3D" id="3.40.30.10">
    <property type="entry name" value="Glutaredoxin"/>
    <property type="match status" value="1"/>
</dbReference>
<sequence>MDTNKIDQIIDDHQGKPSSLIHVLMEIQHVNHWLPRAVLKKVSDKLEVPFNRVLQVATFYKTFSMIPKGSHEVHVCMGTTCRMRGASKLLDKVKDVIGVEIGQTDADMKYSLENGSCLGCCSLGPEIIVNGKHHTRVKPEKAEEVFNTYA</sequence>
<protein>
    <submittedName>
        <fullName evidence="8">NADH dehydrogenase</fullName>
    </submittedName>
</protein>
<dbReference type="InterPro" id="IPR041921">
    <property type="entry name" value="NuoE_N"/>
</dbReference>